<organism evidence="1 2">
    <name type="scientific">Mesorhizobium calcicola</name>
    <dbReference type="NCBI Taxonomy" id="1300310"/>
    <lineage>
        <taxon>Bacteria</taxon>
        <taxon>Pseudomonadati</taxon>
        <taxon>Pseudomonadota</taxon>
        <taxon>Alphaproteobacteria</taxon>
        <taxon>Hyphomicrobiales</taxon>
        <taxon>Phyllobacteriaceae</taxon>
        <taxon>Mesorhizobium</taxon>
    </lineage>
</organism>
<evidence type="ECO:0000313" key="2">
    <source>
        <dbReference type="Proteomes" id="UP001597349"/>
    </source>
</evidence>
<protein>
    <submittedName>
        <fullName evidence="1">Uncharacterized protein</fullName>
    </submittedName>
</protein>
<comment type="caution">
    <text evidence="1">The sequence shown here is derived from an EMBL/GenBank/DDBJ whole genome shotgun (WGS) entry which is preliminary data.</text>
</comment>
<keyword evidence="2" id="KW-1185">Reference proteome</keyword>
<dbReference type="Proteomes" id="UP001597349">
    <property type="component" value="Unassembled WGS sequence"/>
</dbReference>
<reference evidence="2" key="1">
    <citation type="journal article" date="2019" name="Int. J. Syst. Evol. Microbiol.">
        <title>The Global Catalogue of Microorganisms (GCM) 10K type strain sequencing project: providing services to taxonomists for standard genome sequencing and annotation.</title>
        <authorList>
            <consortium name="The Broad Institute Genomics Platform"/>
            <consortium name="The Broad Institute Genome Sequencing Center for Infectious Disease"/>
            <person name="Wu L."/>
            <person name="Ma J."/>
        </authorList>
    </citation>
    <scope>NUCLEOTIDE SEQUENCE [LARGE SCALE GENOMIC DNA]</scope>
    <source>
        <strain evidence="2">CGMCC 1.16226</strain>
    </source>
</reference>
<sequence length="220" mass="23708">MTKSTRTLLHWALVVENGNGPYLAGQESNGRKRTSTPLVGYDPAAGTAVTASGRPYRLAGEADTEYGLAVAREVWSQIFDLTGSDIRTLTVDEAVAMIAANGNELYHRTPEEAALARQYGLAPEDIGTEIPWSEFIDELVIPDPVGDELVLLVKADAVTSIAALIHERCLTIDEAAELVDLEAAVLRGLVEHGRTDGVSIERLDKVYEALEAAPGNKREP</sequence>
<evidence type="ECO:0000313" key="1">
    <source>
        <dbReference type="EMBL" id="MFD2054210.1"/>
    </source>
</evidence>
<dbReference type="RefSeq" id="WP_379019576.1">
    <property type="nucleotide sequence ID" value="NZ_JBHUGY010000021.1"/>
</dbReference>
<gene>
    <name evidence="1" type="ORF">ACFSQT_14235</name>
</gene>
<name>A0ABW4WED3_9HYPH</name>
<dbReference type="EMBL" id="JBHUGY010000021">
    <property type="protein sequence ID" value="MFD2054210.1"/>
    <property type="molecule type" value="Genomic_DNA"/>
</dbReference>
<proteinExistence type="predicted"/>
<accession>A0ABW4WED3</accession>